<reference evidence="1 2" key="1">
    <citation type="journal article" date="2017" name="Mol. Plant">
        <title>The Genome of Medicinal Plant Macleaya cordata Provides New Insights into Benzylisoquinoline Alkaloids Metabolism.</title>
        <authorList>
            <person name="Liu X."/>
            <person name="Liu Y."/>
            <person name="Huang P."/>
            <person name="Ma Y."/>
            <person name="Qing Z."/>
            <person name="Tang Q."/>
            <person name="Cao H."/>
            <person name="Cheng P."/>
            <person name="Zheng Y."/>
            <person name="Yuan Z."/>
            <person name="Zhou Y."/>
            <person name="Liu J."/>
            <person name="Tang Z."/>
            <person name="Zhuo Y."/>
            <person name="Zhang Y."/>
            <person name="Yu L."/>
            <person name="Huang J."/>
            <person name="Yang P."/>
            <person name="Peng Q."/>
            <person name="Zhang J."/>
            <person name="Jiang W."/>
            <person name="Zhang Z."/>
            <person name="Lin K."/>
            <person name="Ro D.K."/>
            <person name="Chen X."/>
            <person name="Xiong X."/>
            <person name="Shang Y."/>
            <person name="Huang S."/>
            <person name="Zeng J."/>
        </authorList>
    </citation>
    <scope>NUCLEOTIDE SEQUENCE [LARGE SCALE GENOMIC DNA]</scope>
    <source>
        <strain evidence="2">cv. BLH2017</strain>
        <tissue evidence="1">Root</tissue>
    </source>
</reference>
<gene>
    <name evidence="1" type="ORF">BVC80_8741g6</name>
</gene>
<accession>A0A200QG03</accession>
<evidence type="ECO:0000313" key="2">
    <source>
        <dbReference type="Proteomes" id="UP000195402"/>
    </source>
</evidence>
<evidence type="ECO:0000313" key="1">
    <source>
        <dbReference type="EMBL" id="OVA09413.1"/>
    </source>
</evidence>
<dbReference type="InParanoid" id="A0A200QG03"/>
<protein>
    <submittedName>
        <fullName evidence="1">Uncharacterized protein</fullName>
    </submittedName>
</protein>
<name>A0A200QG03_MACCD</name>
<proteinExistence type="predicted"/>
<comment type="caution">
    <text evidence="1">The sequence shown here is derived from an EMBL/GenBank/DDBJ whole genome shotgun (WGS) entry which is preliminary data.</text>
</comment>
<dbReference type="Proteomes" id="UP000195402">
    <property type="component" value="Unassembled WGS sequence"/>
</dbReference>
<keyword evidence="2" id="KW-1185">Reference proteome</keyword>
<organism evidence="1 2">
    <name type="scientific">Macleaya cordata</name>
    <name type="common">Five-seeded plume-poppy</name>
    <name type="synonym">Bocconia cordata</name>
    <dbReference type="NCBI Taxonomy" id="56857"/>
    <lineage>
        <taxon>Eukaryota</taxon>
        <taxon>Viridiplantae</taxon>
        <taxon>Streptophyta</taxon>
        <taxon>Embryophyta</taxon>
        <taxon>Tracheophyta</taxon>
        <taxon>Spermatophyta</taxon>
        <taxon>Magnoliopsida</taxon>
        <taxon>Ranunculales</taxon>
        <taxon>Papaveraceae</taxon>
        <taxon>Papaveroideae</taxon>
        <taxon>Macleaya</taxon>
    </lineage>
</organism>
<dbReference type="OrthoDB" id="1435117at2759"/>
<sequence length="79" mass="9378">MDSTFSGRLHHHVLPVAILWSLWLERNDKVFEDVEYFWEQIVDKIKVTAAIWVEGKEEFKGTSVEQIVSNWNLKFFDPP</sequence>
<dbReference type="AlphaFoldDB" id="A0A200QG03"/>
<dbReference type="EMBL" id="MVGT01002083">
    <property type="protein sequence ID" value="OVA09413.1"/>
    <property type="molecule type" value="Genomic_DNA"/>
</dbReference>